<sequence>MVSEGSNNLRVSNQALFPFPAEMLPDLSDRHAVLGVGRSEHALAYLHDFIAQMLKVLQPLGMPVSRVEEAEFHMLRAPRAGVLRCADANGNRHVQDPQQHRVLQLVASVHGKRWILDPTGRTYGIPTQANGSAKLRAEVYQPLAWLGLDEWMLRSHLTPPEMLRLPEELFDAAPGISADLCS</sequence>
<dbReference type="EMBL" id="CH445329">
    <property type="protein sequence ID" value="EAT89041.1"/>
    <property type="molecule type" value="Genomic_DNA"/>
</dbReference>
<dbReference type="Proteomes" id="UP000001055">
    <property type="component" value="Unassembled WGS sequence"/>
</dbReference>
<organism evidence="1 2">
    <name type="scientific">Phaeosphaeria nodorum (strain SN15 / ATCC MYA-4574 / FGSC 10173)</name>
    <name type="common">Glume blotch fungus</name>
    <name type="synonym">Parastagonospora nodorum</name>
    <dbReference type="NCBI Taxonomy" id="321614"/>
    <lineage>
        <taxon>Eukaryota</taxon>
        <taxon>Fungi</taxon>
        <taxon>Dikarya</taxon>
        <taxon>Ascomycota</taxon>
        <taxon>Pezizomycotina</taxon>
        <taxon>Dothideomycetes</taxon>
        <taxon>Pleosporomycetidae</taxon>
        <taxon>Pleosporales</taxon>
        <taxon>Pleosporineae</taxon>
        <taxon>Phaeosphaeriaceae</taxon>
        <taxon>Parastagonospora</taxon>
    </lineage>
</organism>
<accession>Q0UWM8</accession>
<evidence type="ECO:0000313" key="2">
    <source>
        <dbReference type="Proteomes" id="UP000001055"/>
    </source>
</evidence>
<dbReference type="InParanoid" id="Q0UWM8"/>
<dbReference type="VEuPathDB" id="FungiDB:JI435_038360"/>
<dbReference type="AlphaFoldDB" id="Q0UWM8"/>
<name>Q0UWM8_PHANO</name>
<gene>
    <name evidence="1" type="ORF">SNOG_03836</name>
</gene>
<dbReference type="GeneID" id="5971245"/>
<reference evidence="2" key="1">
    <citation type="journal article" date="2007" name="Plant Cell">
        <title>Dothideomycete-plant interactions illuminated by genome sequencing and EST analysis of the wheat pathogen Stagonospora nodorum.</title>
        <authorList>
            <person name="Hane J.K."/>
            <person name="Lowe R.G."/>
            <person name="Solomon P.S."/>
            <person name="Tan K.C."/>
            <person name="Schoch C.L."/>
            <person name="Spatafora J.W."/>
            <person name="Crous P.W."/>
            <person name="Kodira C."/>
            <person name="Birren B.W."/>
            <person name="Galagan J.E."/>
            <person name="Torriani S.F."/>
            <person name="McDonald B.A."/>
            <person name="Oliver R.P."/>
        </authorList>
    </citation>
    <scope>NUCLEOTIDE SEQUENCE [LARGE SCALE GENOMIC DNA]</scope>
    <source>
        <strain evidence="2">SN15 / ATCC MYA-4574 / FGSC 10173</strain>
    </source>
</reference>
<proteinExistence type="predicted"/>
<dbReference type="KEGG" id="pno:SNOG_03836"/>
<protein>
    <submittedName>
        <fullName evidence="1">Uncharacterized protein</fullName>
    </submittedName>
</protein>
<evidence type="ECO:0000313" key="1">
    <source>
        <dbReference type="EMBL" id="EAT89041.1"/>
    </source>
</evidence>
<dbReference type="RefSeq" id="XP_001794382.1">
    <property type="nucleotide sequence ID" value="XM_001794330.1"/>
</dbReference>